<keyword evidence="5 8" id="KW-0812">Transmembrane</keyword>
<reference evidence="9 10" key="1">
    <citation type="submission" date="2016-02" db="EMBL/GenBank/DDBJ databases">
        <authorList>
            <person name="Wen L."/>
            <person name="He K."/>
            <person name="Yang H."/>
        </authorList>
    </citation>
    <scope>NUCLEOTIDE SEQUENCE [LARGE SCALE GENOMIC DNA]</scope>
    <source>
        <strain evidence="9 10">DSM 22607</strain>
    </source>
</reference>
<evidence type="ECO:0000256" key="2">
    <source>
        <dbReference type="ARBA" id="ARBA00022448"/>
    </source>
</evidence>
<keyword evidence="7 8" id="KW-0472">Membrane</keyword>
<feature type="transmembrane region" description="Helical" evidence="8">
    <location>
        <begin position="142"/>
        <end position="161"/>
    </location>
</feature>
<sequence>MNRRSAATSGGAEIQKNVTGFLKDNAAMIALLIIVLLLIALFAPQFFSVQNITNVARQASTTGIIAIGMTFVIITGGIDLSVGGVLAATGIVFSILTKFGYELWAAVLCALLLGAIVGIVNGFGAIFFGIQPFIMTLATSSVTGGLALLLCDGIPVEFTTVTSPVIDFFGNGNVGPVPGPFVLFAALAVLSAVVLRYVPFGRYVYSVGSSFEGARLAGVRTTRIIMVTYIVCSVCAALAGIVTACWLYVGHPVAGSTAALDSIAAIVIGGTSLSGGKGSVIGTVVGVLLMTAVANLLNLTGVPTYIQQIVKGVIIILAILLSTKGLKGRIKEAWRGL</sequence>
<dbReference type="STRING" id="626937.HMPREF3293_01657"/>
<feature type="transmembrane region" description="Helical" evidence="8">
    <location>
        <begin position="226"/>
        <end position="249"/>
    </location>
</feature>
<dbReference type="GO" id="GO:0022857">
    <property type="term" value="F:transmembrane transporter activity"/>
    <property type="evidence" value="ECO:0007669"/>
    <property type="project" value="InterPro"/>
</dbReference>
<evidence type="ECO:0000313" key="9">
    <source>
        <dbReference type="EMBL" id="KXK65443.1"/>
    </source>
</evidence>
<keyword evidence="4" id="KW-0997">Cell inner membrane</keyword>
<accession>A0A136Q426</accession>
<dbReference type="InterPro" id="IPR001851">
    <property type="entry name" value="ABC_transp_permease"/>
</dbReference>
<keyword evidence="2" id="KW-0813">Transport</keyword>
<dbReference type="Proteomes" id="UP000070366">
    <property type="component" value="Unassembled WGS sequence"/>
</dbReference>
<evidence type="ECO:0000256" key="6">
    <source>
        <dbReference type="ARBA" id="ARBA00022989"/>
    </source>
</evidence>
<keyword evidence="10" id="KW-1185">Reference proteome</keyword>
<feature type="transmembrane region" description="Helical" evidence="8">
    <location>
        <begin position="64"/>
        <end position="97"/>
    </location>
</feature>
<keyword evidence="3" id="KW-1003">Cell membrane</keyword>
<evidence type="ECO:0000256" key="4">
    <source>
        <dbReference type="ARBA" id="ARBA00022519"/>
    </source>
</evidence>
<dbReference type="OrthoDB" id="9784538at2"/>
<gene>
    <name evidence="9" type="ORF">HMPREF3293_01657</name>
</gene>
<dbReference type="RefSeq" id="WP_066519731.1">
    <property type="nucleotide sequence ID" value="NZ_CABMOF010000002.1"/>
</dbReference>
<comment type="caution">
    <text evidence="9">The sequence shown here is derived from an EMBL/GenBank/DDBJ whole genome shotgun (WGS) entry which is preliminary data.</text>
</comment>
<evidence type="ECO:0000256" key="3">
    <source>
        <dbReference type="ARBA" id="ARBA00022475"/>
    </source>
</evidence>
<evidence type="ECO:0000256" key="5">
    <source>
        <dbReference type="ARBA" id="ARBA00022692"/>
    </source>
</evidence>
<dbReference type="CDD" id="cd06579">
    <property type="entry name" value="TM_PBP1_transp_AraH_like"/>
    <property type="match status" value="1"/>
</dbReference>
<organism evidence="9 10">
    <name type="scientific">Christensenella minuta</name>
    <dbReference type="NCBI Taxonomy" id="626937"/>
    <lineage>
        <taxon>Bacteria</taxon>
        <taxon>Bacillati</taxon>
        <taxon>Bacillota</taxon>
        <taxon>Clostridia</taxon>
        <taxon>Christensenellales</taxon>
        <taxon>Christensenellaceae</taxon>
        <taxon>Christensenella</taxon>
    </lineage>
</organism>
<feature type="transmembrane region" description="Helical" evidence="8">
    <location>
        <begin position="103"/>
        <end position="130"/>
    </location>
</feature>
<dbReference type="PATRIC" id="fig|626937.4.peg.1638"/>
<proteinExistence type="predicted"/>
<comment type="subcellular location">
    <subcellularLocation>
        <location evidence="1">Cell membrane</location>
        <topology evidence="1">Multi-pass membrane protein</topology>
    </subcellularLocation>
</comment>
<dbReference type="EMBL" id="LSZW01000061">
    <property type="protein sequence ID" value="KXK65443.1"/>
    <property type="molecule type" value="Genomic_DNA"/>
</dbReference>
<keyword evidence="6 8" id="KW-1133">Transmembrane helix</keyword>
<feature type="transmembrane region" description="Helical" evidence="8">
    <location>
        <begin position="181"/>
        <end position="205"/>
    </location>
</feature>
<dbReference type="PANTHER" id="PTHR32196:SF21">
    <property type="entry name" value="ABC TRANSPORTER PERMEASE PROTEIN YPHD-RELATED"/>
    <property type="match status" value="1"/>
</dbReference>
<evidence type="ECO:0000256" key="8">
    <source>
        <dbReference type="SAM" id="Phobius"/>
    </source>
</evidence>
<dbReference type="GO" id="GO:0005886">
    <property type="term" value="C:plasma membrane"/>
    <property type="evidence" value="ECO:0007669"/>
    <property type="project" value="UniProtKB-SubCell"/>
</dbReference>
<feature type="transmembrane region" description="Helical" evidence="8">
    <location>
        <begin position="26"/>
        <end position="43"/>
    </location>
</feature>
<dbReference type="PANTHER" id="PTHR32196">
    <property type="entry name" value="ABC TRANSPORTER PERMEASE PROTEIN YPHD-RELATED-RELATED"/>
    <property type="match status" value="1"/>
</dbReference>
<protein>
    <submittedName>
        <fullName evidence="9">Putative ribose ABC transporter permease protein</fullName>
    </submittedName>
</protein>
<dbReference type="AlphaFoldDB" id="A0A136Q426"/>
<name>A0A136Q426_9FIRM</name>
<dbReference type="KEGG" id="cmiu:B1H56_11090"/>
<evidence type="ECO:0000256" key="7">
    <source>
        <dbReference type="ARBA" id="ARBA00023136"/>
    </source>
</evidence>
<evidence type="ECO:0000256" key="1">
    <source>
        <dbReference type="ARBA" id="ARBA00004651"/>
    </source>
</evidence>
<evidence type="ECO:0000313" key="10">
    <source>
        <dbReference type="Proteomes" id="UP000070366"/>
    </source>
</evidence>
<dbReference type="Pfam" id="PF02653">
    <property type="entry name" value="BPD_transp_2"/>
    <property type="match status" value="1"/>
</dbReference>
<feature type="transmembrane region" description="Helical" evidence="8">
    <location>
        <begin position="280"/>
        <end position="299"/>
    </location>
</feature>